<accession>A0ABD2X713</accession>
<evidence type="ECO:0000313" key="3">
    <source>
        <dbReference type="Proteomes" id="UP001627154"/>
    </source>
</evidence>
<comment type="caution">
    <text evidence="2">The sequence shown here is derived from an EMBL/GenBank/DDBJ whole genome shotgun (WGS) entry which is preliminary data.</text>
</comment>
<dbReference type="EMBL" id="JBJJXI010000049">
    <property type="protein sequence ID" value="KAL3401211.1"/>
    <property type="molecule type" value="Genomic_DNA"/>
</dbReference>
<feature type="region of interest" description="Disordered" evidence="1">
    <location>
        <begin position="1"/>
        <end position="32"/>
    </location>
</feature>
<feature type="compositionally biased region" description="Polar residues" evidence="1">
    <location>
        <begin position="65"/>
        <end position="92"/>
    </location>
</feature>
<name>A0ABD2X713_9HYME</name>
<dbReference type="Proteomes" id="UP001627154">
    <property type="component" value="Unassembled WGS sequence"/>
</dbReference>
<evidence type="ECO:0000256" key="1">
    <source>
        <dbReference type="SAM" id="MobiDB-lite"/>
    </source>
</evidence>
<dbReference type="AlphaFoldDB" id="A0ABD2X713"/>
<keyword evidence="3" id="KW-1185">Reference proteome</keyword>
<organism evidence="2 3">
    <name type="scientific">Trichogramma kaykai</name>
    <dbReference type="NCBI Taxonomy" id="54128"/>
    <lineage>
        <taxon>Eukaryota</taxon>
        <taxon>Metazoa</taxon>
        <taxon>Ecdysozoa</taxon>
        <taxon>Arthropoda</taxon>
        <taxon>Hexapoda</taxon>
        <taxon>Insecta</taxon>
        <taxon>Pterygota</taxon>
        <taxon>Neoptera</taxon>
        <taxon>Endopterygota</taxon>
        <taxon>Hymenoptera</taxon>
        <taxon>Apocrita</taxon>
        <taxon>Proctotrupomorpha</taxon>
        <taxon>Chalcidoidea</taxon>
        <taxon>Trichogrammatidae</taxon>
        <taxon>Trichogramma</taxon>
    </lineage>
</organism>
<feature type="region of interest" description="Disordered" evidence="1">
    <location>
        <begin position="55"/>
        <end position="92"/>
    </location>
</feature>
<gene>
    <name evidence="2" type="ORF">TKK_005811</name>
</gene>
<protein>
    <submittedName>
        <fullName evidence="2">Uncharacterized protein</fullName>
    </submittedName>
</protein>
<reference evidence="2 3" key="1">
    <citation type="journal article" date="2024" name="bioRxiv">
        <title>A reference genome for Trichogramma kaykai: A tiny desert-dwelling parasitoid wasp with competing sex-ratio distorters.</title>
        <authorList>
            <person name="Culotta J."/>
            <person name="Lindsey A.R."/>
        </authorList>
    </citation>
    <scope>NUCLEOTIDE SEQUENCE [LARGE SCALE GENOMIC DNA]</scope>
    <source>
        <strain evidence="2 3">KSX58</strain>
    </source>
</reference>
<sequence length="92" mass="10152">MLPEADGKSKPGWATATSSKKRGKGSPDSIKLPIKRQSIIKDYWLNFVPTSDKCSPLENEKTANDTEVQTVDDSTVENPSTSITNKQHFSKN</sequence>
<proteinExistence type="predicted"/>
<evidence type="ECO:0000313" key="2">
    <source>
        <dbReference type="EMBL" id="KAL3401211.1"/>
    </source>
</evidence>